<keyword evidence="3" id="KW-1185">Reference proteome</keyword>
<evidence type="ECO:0008006" key="4">
    <source>
        <dbReference type="Google" id="ProtNLM"/>
    </source>
</evidence>
<name>A0A562J534_9FIRM</name>
<feature type="transmembrane region" description="Helical" evidence="1">
    <location>
        <begin position="54"/>
        <end position="74"/>
    </location>
</feature>
<dbReference type="Proteomes" id="UP000315343">
    <property type="component" value="Unassembled WGS sequence"/>
</dbReference>
<dbReference type="RefSeq" id="WP_145085574.1">
    <property type="nucleotide sequence ID" value="NZ_DAMBUX010000010.1"/>
</dbReference>
<comment type="caution">
    <text evidence="2">The sequence shown here is derived from an EMBL/GenBank/DDBJ whole genome shotgun (WGS) entry which is preliminary data.</text>
</comment>
<evidence type="ECO:0000313" key="2">
    <source>
        <dbReference type="EMBL" id="TWH78203.1"/>
    </source>
</evidence>
<dbReference type="AlphaFoldDB" id="A0A562J534"/>
<sequence length="190" mass="21930">MAGYSAKINDPAFNKYILNTSRWSAIFSVFLALIAIVGFFIYGETSNEMENPQALLIGVAVGAMFMLVALFQIISRNKDKTWDGVVLDKKIEKKQKKQNSLNNDYYINYYTEYKVMIEDNEGKVHRIVNEDDDTVYNYFKIGDKVRHHKGLNSYEKYDKSNDTIVFCNACGSINDIEDDYCFRCNCPLLK</sequence>
<dbReference type="EMBL" id="VLKH01000010">
    <property type="protein sequence ID" value="TWH78203.1"/>
    <property type="molecule type" value="Genomic_DNA"/>
</dbReference>
<protein>
    <recommendedName>
        <fullName evidence="4">Zinc ribbon domain-containing protein</fullName>
    </recommendedName>
</protein>
<organism evidence="2 3">
    <name type="scientific">Sedimentibacter saalensis</name>
    <dbReference type="NCBI Taxonomy" id="130788"/>
    <lineage>
        <taxon>Bacteria</taxon>
        <taxon>Bacillati</taxon>
        <taxon>Bacillota</taxon>
        <taxon>Tissierellia</taxon>
        <taxon>Sedimentibacter</taxon>
    </lineage>
</organism>
<proteinExistence type="predicted"/>
<evidence type="ECO:0000313" key="3">
    <source>
        <dbReference type="Proteomes" id="UP000315343"/>
    </source>
</evidence>
<evidence type="ECO:0000256" key="1">
    <source>
        <dbReference type="SAM" id="Phobius"/>
    </source>
</evidence>
<accession>A0A562J534</accession>
<keyword evidence="1" id="KW-1133">Transmembrane helix</keyword>
<keyword evidence="1" id="KW-0812">Transmembrane</keyword>
<reference evidence="2 3" key="1">
    <citation type="submission" date="2019-07" db="EMBL/GenBank/DDBJ databases">
        <title>Genomic Encyclopedia of Type Strains, Phase I: the one thousand microbial genomes (KMG-I) project.</title>
        <authorList>
            <person name="Kyrpides N."/>
        </authorList>
    </citation>
    <scope>NUCLEOTIDE SEQUENCE [LARGE SCALE GENOMIC DNA]</scope>
    <source>
        <strain evidence="2 3">DSM 13558</strain>
    </source>
</reference>
<keyword evidence="1" id="KW-0472">Membrane</keyword>
<gene>
    <name evidence="2" type="ORF">LY60_03045</name>
</gene>
<dbReference type="OrthoDB" id="1493699at2"/>
<feature type="transmembrane region" description="Helical" evidence="1">
    <location>
        <begin position="23"/>
        <end position="42"/>
    </location>
</feature>